<proteinExistence type="predicted"/>
<evidence type="ECO:0000313" key="3">
    <source>
        <dbReference type="Proteomes" id="UP001519667"/>
    </source>
</evidence>
<comment type="caution">
    <text evidence="2">The sequence shown here is derived from an EMBL/GenBank/DDBJ whole genome shotgun (WGS) entry which is preliminary data.</text>
</comment>
<accession>A0ABS5XQC1</accession>
<reference evidence="2 3" key="1">
    <citation type="submission" date="2021-04" db="EMBL/GenBank/DDBJ databases">
        <title>Pseudomonas boanensis sp. nov., a bacterium isolated from river water used for household purposes in Boane District, Mozambique.</title>
        <authorList>
            <person name="Nicklasson M."/>
            <person name="Martin-Rodriguez A.J."/>
            <person name="Thorell K."/>
            <person name="Neves L."/>
            <person name="Mussagy A."/>
            <person name="Rydberg H.A."/>
            <person name="Hernroth B."/>
            <person name="Svensson-Stadler L."/>
            <person name="Sjoling A."/>
        </authorList>
    </citation>
    <scope>NUCLEOTIDE SEQUENCE [LARGE SCALE GENOMIC DNA]</scope>
    <source>
        <strain evidence="2 3">DB1</strain>
    </source>
</reference>
<dbReference type="EMBL" id="JAGTIS010000013">
    <property type="protein sequence ID" value="MBT8768497.1"/>
    <property type="molecule type" value="Genomic_DNA"/>
</dbReference>
<dbReference type="RefSeq" id="WP_215378901.1">
    <property type="nucleotide sequence ID" value="NZ_JAGTIS010000013.1"/>
</dbReference>
<organism evidence="2 3">
    <name type="scientific">Metapseudomonas boanensis</name>
    <dbReference type="NCBI Taxonomy" id="2822138"/>
    <lineage>
        <taxon>Bacteria</taxon>
        <taxon>Pseudomonadati</taxon>
        <taxon>Pseudomonadota</taxon>
        <taxon>Gammaproteobacteria</taxon>
        <taxon>Pseudomonadales</taxon>
        <taxon>Pseudomonadaceae</taxon>
        <taxon>Metapseudomonas</taxon>
    </lineage>
</organism>
<keyword evidence="1" id="KW-0732">Signal</keyword>
<sequence length="51" mass="5472">MHHNARLCSSVFLLASRAMGAAIPAQAEFITASKTSLDENCLIVSSVLPLW</sequence>
<name>A0ABS5XQC1_9GAMM</name>
<keyword evidence="3" id="KW-1185">Reference proteome</keyword>
<evidence type="ECO:0000256" key="1">
    <source>
        <dbReference type="SAM" id="SignalP"/>
    </source>
</evidence>
<feature type="chain" id="PRO_5046111303" evidence="1">
    <location>
        <begin position="28"/>
        <end position="51"/>
    </location>
</feature>
<feature type="signal peptide" evidence="1">
    <location>
        <begin position="1"/>
        <end position="27"/>
    </location>
</feature>
<protein>
    <submittedName>
        <fullName evidence="2">Uncharacterized protein</fullName>
    </submittedName>
</protein>
<evidence type="ECO:0000313" key="2">
    <source>
        <dbReference type="EMBL" id="MBT8768497.1"/>
    </source>
</evidence>
<gene>
    <name evidence="2" type="ORF">J7302_20510</name>
</gene>
<dbReference type="Proteomes" id="UP001519667">
    <property type="component" value="Unassembled WGS sequence"/>
</dbReference>